<proteinExistence type="predicted"/>
<protein>
    <submittedName>
        <fullName evidence="1">Uncharacterized protein</fullName>
    </submittedName>
</protein>
<reference evidence="1" key="1">
    <citation type="submission" date="2023-04" db="EMBL/GenBank/DDBJ databases">
        <authorList>
            <person name="Vijverberg K."/>
            <person name="Xiong W."/>
            <person name="Schranz E."/>
        </authorList>
    </citation>
    <scope>NUCLEOTIDE SEQUENCE</scope>
</reference>
<dbReference type="Proteomes" id="UP001177003">
    <property type="component" value="Chromosome 2"/>
</dbReference>
<organism evidence="1 2">
    <name type="scientific">Lactuca saligna</name>
    <name type="common">Willowleaf lettuce</name>
    <dbReference type="NCBI Taxonomy" id="75948"/>
    <lineage>
        <taxon>Eukaryota</taxon>
        <taxon>Viridiplantae</taxon>
        <taxon>Streptophyta</taxon>
        <taxon>Embryophyta</taxon>
        <taxon>Tracheophyta</taxon>
        <taxon>Spermatophyta</taxon>
        <taxon>Magnoliopsida</taxon>
        <taxon>eudicotyledons</taxon>
        <taxon>Gunneridae</taxon>
        <taxon>Pentapetalae</taxon>
        <taxon>asterids</taxon>
        <taxon>campanulids</taxon>
        <taxon>Asterales</taxon>
        <taxon>Asteraceae</taxon>
        <taxon>Cichorioideae</taxon>
        <taxon>Cichorieae</taxon>
        <taxon>Lactucinae</taxon>
        <taxon>Lactuca</taxon>
    </lineage>
</organism>
<dbReference type="AlphaFoldDB" id="A0AA35VQE9"/>
<gene>
    <name evidence="1" type="ORF">LSALG_LOCUS11128</name>
</gene>
<accession>A0AA35VQE9</accession>
<sequence length="157" mass="17366">MKDKRLTSVIKEFDTFTTTPSESVALASNRYRIIVNNMTTHGIIGTPLEYNLKFINSLIKGWGNMKSCLQSNGSLKNLELYQLFDELQGHESNVAQTLRELSGGPLALNSTSSPSISFSSSLFYKQMTGMMSGENRFSKEGKDGSYLMEKAIEAASD</sequence>
<keyword evidence="2" id="KW-1185">Reference proteome</keyword>
<evidence type="ECO:0000313" key="2">
    <source>
        <dbReference type="Proteomes" id="UP001177003"/>
    </source>
</evidence>
<evidence type="ECO:0000313" key="1">
    <source>
        <dbReference type="EMBL" id="CAI9270835.1"/>
    </source>
</evidence>
<name>A0AA35VQE9_LACSI</name>
<dbReference type="EMBL" id="OX465078">
    <property type="protein sequence ID" value="CAI9270835.1"/>
    <property type="molecule type" value="Genomic_DNA"/>
</dbReference>